<dbReference type="SUPFAM" id="SSF56024">
    <property type="entry name" value="Phospholipase D/nuclease"/>
    <property type="match status" value="2"/>
</dbReference>
<dbReference type="PROSITE" id="PS51084">
    <property type="entry name" value="HIT_2"/>
    <property type="match status" value="1"/>
</dbReference>
<protein>
    <recommendedName>
        <fullName evidence="13">HIT domain-containing protein</fullName>
    </recommendedName>
</protein>
<keyword evidence="5" id="KW-0378">Hydrolase</keyword>
<evidence type="ECO:0000256" key="11">
    <source>
        <dbReference type="PIRSR" id="PIRSR610347-3"/>
    </source>
</evidence>
<organism evidence="14 15">
    <name type="scientific">Phytophthora nicotianae</name>
    <name type="common">Potato buckeye rot agent</name>
    <name type="synonym">Phytophthora parasitica</name>
    <dbReference type="NCBI Taxonomy" id="4792"/>
    <lineage>
        <taxon>Eukaryota</taxon>
        <taxon>Sar</taxon>
        <taxon>Stramenopiles</taxon>
        <taxon>Oomycota</taxon>
        <taxon>Peronosporomycetes</taxon>
        <taxon>Peronosporales</taxon>
        <taxon>Peronosporaceae</taxon>
        <taxon>Phytophthora</taxon>
    </lineage>
</organism>
<feature type="active site" description="Nucleophile" evidence="9">
    <location>
        <position position="166"/>
    </location>
</feature>
<feature type="domain" description="HIT" evidence="13">
    <location>
        <begin position="8"/>
        <end position="63"/>
    </location>
</feature>
<keyword evidence="4" id="KW-0227">DNA damage</keyword>
<dbReference type="CDD" id="cd09122">
    <property type="entry name" value="PLDc_Tdp1_1"/>
    <property type="match status" value="1"/>
</dbReference>
<dbReference type="InterPro" id="IPR011146">
    <property type="entry name" value="HIT-like"/>
</dbReference>
<evidence type="ECO:0000256" key="7">
    <source>
        <dbReference type="ARBA" id="ARBA00023204"/>
    </source>
</evidence>
<dbReference type="GO" id="GO:0005634">
    <property type="term" value="C:nucleus"/>
    <property type="evidence" value="ECO:0007669"/>
    <property type="project" value="UniProtKB-SubCell"/>
</dbReference>
<dbReference type="PANTHER" id="PTHR12415:SF0">
    <property type="entry name" value="TYROSYL-DNA PHOSPHODIESTERASE 1"/>
    <property type="match status" value="1"/>
</dbReference>
<evidence type="ECO:0000313" key="14">
    <source>
        <dbReference type="EMBL" id="KUF97808.1"/>
    </source>
</evidence>
<evidence type="ECO:0000256" key="1">
    <source>
        <dbReference type="ARBA" id="ARBA00004123"/>
    </source>
</evidence>
<dbReference type="SUPFAM" id="SSF54197">
    <property type="entry name" value="HIT-like"/>
    <property type="match status" value="1"/>
</dbReference>
<keyword evidence="3" id="KW-0540">Nuclease</keyword>
<evidence type="ECO:0000256" key="6">
    <source>
        <dbReference type="ARBA" id="ARBA00022839"/>
    </source>
</evidence>
<feature type="active site" description="Proton donor/acceptor" evidence="9">
    <location>
        <position position="422"/>
    </location>
</feature>
<sequence length="553" mass="62752">MWGVRACAFCCETLRTRNHIVYEDAKVIAMLDHNPRAKKHILVIPHEHIPSVDDLTPTHYDLLHAKSLSDLLEGEFSRCLLTNYMYDLPWLFAECPRLTEVPVLLVHGERDRQGYDVAYIPLKCQLMKLMNVLLILCRYRMTKECREYSNVTPVVPPLPIPYGTHHTKMLVALYSEKVRVAIFTANFLSNDWNSKTQGLWYQDFGLKVLADSEDEEEETVSGSSSDFEVDLVHYLSSLGAPVKLFCAELKRFDFSTARVALVPSVPGVHKGKGEEEALSSIIIRLLMLTFENLYLLNRYGEIRASPRTQASCSLLKMYKIPPTDNPLICQFSSLGSLDEKWLFGEFAESFLPGKKIISSTSMPIQALHIIWPSVEDVRNSLEGWNSGRSIPCPLKNMKPFLHKYLRKWKPPSELHRQNAMPHIKSYARFNPSDDGAGELAWAIVTSSNLSKAAWGTLQKNKTQLMIRSYELGVMFLPPLLGRQRNGTPSRLVTIASKAAEHSDVAGSDTQPTELLPLPYSFPLTTYNPKNDEPWVWDLVRESPDIFGNAYIPH</sequence>
<proteinExistence type="inferred from homology"/>
<feature type="binding site" evidence="10">
    <location>
        <position position="424"/>
    </location>
    <ligand>
        <name>substrate</name>
    </ligand>
</feature>
<name>A0A0W8DNG8_PHYNI</name>
<keyword evidence="7" id="KW-0234">DNA repair</keyword>
<evidence type="ECO:0000256" key="9">
    <source>
        <dbReference type="PIRSR" id="PIRSR610347-1"/>
    </source>
</evidence>
<evidence type="ECO:0000256" key="5">
    <source>
        <dbReference type="ARBA" id="ARBA00022801"/>
    </source>
</evidence>
<evidence type="ECO:0000256" key="3">
    <source>
        <dbReference type="ARBA" id="ARBA00022722"/>
    </source>
</evidence>
<dbReference type="Pfam" id="PF06087">
    <property type="entry name" value="Tyr-DNA_phospho"/>
    <property type="match status" value="1"/>
</dbReference>
<evidence type="ECO:0000256" key="2">
    <source>
        <dbReference type="ARBA" id="ARBA00010205"/>
    </source>
</evidence>
<keyword evidence="6" id="KW-0269">Exonuclease</keyword>
<evidence type="ECO:0000256" key="10">
    <source>
        <dbReference type="PIRSR" id="PIRSR610347-2"/>
    </source>
</evidence>
<dbReference type="CDD" id="cd09123">
    <property type="entry name" value="PLDc_Tdp1_2"/>
    <property type="match status" value="1"/>
</dbReference>
<feature type="site" description="Interaction with DNA" evidence="11">
    <location>
        <position position="450"/>
    </location>
</feature>
<evidence type="ECO:0000259" key="13">
    <source>
        <dbReference type="PROSITE" id="PS51084"/>
    </source>
</evidence>
<reference evidence="14 15" key="1">
    <citation type="submission" date="2015-11" db="EMBL/GenBank/DDBJ databases">
        <title>Genomes and virulence difference between two physiological races of Phytophthora nicotianae.</title>
        <authorList>
            <person name="Liu H."/>
            <person name="Ma X."/>
            <person name="Yu H."/>
            <person name="Fang D."/>
            <person name="Li Y."/>
            <person name="Wang X."/>
            <person name="Wang W."/>
            <person name="Dong Y."/>
            <person name="Xiao B."/>
        </authorList>
    </citation>
    <scope>NUCLEOTIDE SEQUENCE [LARGE SCALE GENOMIC DNA]</scope>
    <source>
        <strain evidence="15">race 1</strain>
    </source>
</reference>
<comment type="caution">
    <text evidence="14">The sequence shown here is derived from an EMBL/GenBank/DDBJ whole genome shotgun (WGS) entry which is preliminary data.</text>
</comment>
<dbReference type="Gene3D" id="3.30.870.10">
    <property type="entry name" value="Endonuclease Chain A"/>
    <property type="match status" value="2"/>
</dbReference>
<dbReference type="GO" id="GO:0003690">
    <property type="term" value="F:double-stranded DNA binding"/>
    <property type="evidence" value="ECO:0007669"/>
    <property type="project" value="TreeGrafter"/>
</dbReference>
<dbReference type="InterPro" id="IPR010347">
    <property type="entry name" value="Tdp1"/>
</dbReference>
<dbReference type="GO" id="GO:0003697">
    <property type="term" value="F:single-stranded DNA binding"/>
    <property type="evidence" value="ECO:0007669"/>
    <property type="project" value="TreeGrafter"/>
</dbReference>
<evidence type="ECO:0000256" key="4">
    <source>
        <dbReference type="ARBA" id="ARBA00022763"/>
    </source>
</evidence>
<dbReference type="GO" id="GO:0006281">
    <property type="term" value="P:DNA repair"/>
    <property type="evidence" value="ECO:0007669"/>
    <property type="project" value="UniProtKB-KW"/>
</dbReference>
<dbReference type="PANTHER" id="PTHR12415">
    <property type="entry name" value="TYROSYL-DNA PHOSPHODIESTERASE 1"/>
    <property type="match status" value="1"/>
</dbReference>
<comment type="caution">
    <text evidence="12">Lacks conserved residue(s) required for the propagation of feature annotation.</text>
</comment>
<dbReference type="EMBL" id="LNFP01000096">
    <property type="protein sequence ID" value="KUF97808.1"/>
    <property type="molecule type" value="Genomic_DNA"/>
</dbReference>
<accession>A0A0W8DNG8</accession>
<evidence type="ECO:0000256" key="12">
    <source>
        <dbReference type="PROSITE-ProRule" id="PRU00464"/>
    </source>
</evidence>
<dbReference type="Proteomes" id="UP000054636">
    <property type="component" value="Unassembled WGS sequence"/>
</dbReference>
<dbReference type="GO" id="GO:0017005">
    <property type="term" value="F:3'-tyrosyl-DNA phosphodiesterase activity"/>
    <property type="evidence" value="ECO:0007669"/>
    <property type="project" value="TreeGrafter"/>
</dbReference>
<dbReference type="InterPro" id="IPR036265">
    <property type="entry name" value="HIT-like_sf"/>
</dbReference>
<gene>
    <name evidence="14" type="ORF">AM588_10009804</name>
</gene>
<keyword evidence="8" id="KW-0539">Nucleus</keyword>
<evidence type="ECO:0000313" key="15">
    <source>
        <dbReference type="Proteomes" id="UP000054636"/>
    </source>
</evidence>
<dbReference type="GO" id="GO:0004527">
    <property type="term" value="F:exonuclease activity"/>
    <property type="evidence" value="ECO:0007669"/>
    <property type="project" value="UniProtKB-KW"/>
</dbReference>
<feature type="binding site" evidence="10">
    <location>
        <position position="168"/>
    </location>
    <ligand>
        <name>substrate</name>
    </ligand>
</feature>
<comment type="subcellular location">
    <subcellularLocation>
        <location evidence="1">Nucleus</location>
    </subcellularLocation>
</comment>
<comment type="similarity">
    <text evidence="2">Belongs to the tyrosyl-DNA phosphodiesterase family.</text>
</comment>
<evidence type="ECO:0000256" key="8">
    <source>
        <dbReference type="ARBA" id="ARBA00023242"/>
    </source>
</evidence>
<dbReference type="Pfam" id="PF01230">
    <property type="entry name" value="HIT"/>
    <property type="match status" value="1"/>
</dbReference>
<dbReference type="AlphaFoldDB" id="A0A0W8DNG8"/>